<organism evidence="1 2">
    <name type="scientific">Catalinimonas alkaloidigena</name>
    <dbReference type="NCBI Taxonomy" id="1075417"/>
    <lineage>
        <taxon>Bacteria</taxon>
        <taxon>Pseudomonadati</taxon>
        <taxon>Bacteroidota</taxon>
        <taxon>Cytophagia</taxon>
        <taxon>Cytophagales</taxon>
        <taxon>Catalimonadaceae</taxon>
        <taxon>Catalinimonas</taxon>
    </lineage>
</organism>
<name>A0A1G9JIF7_9BACT</name>
<dbReference type="EMBL" id="FNFO01000005">
    <property type="protein sequence ID" value="SDL36894.1"/>
    <property type="molecule type" value="Genomic_DNA"/>
</dbReference>
<protein>
    <submittedName>
        <fullName evidence="1">Uncharacterized protein</fullName>
    </submittedName>
</protein>
<dbReference type="Proteomes" id="UP000198510">
    <property type="component" value="Unassembled WGS sequence"/>
</dbReference>
<gene>
    <name evidence="1" type="ORF">SAMN05421823_105317</name>
</gene>
<dbReference type="AlphaFoldDB" id="A0A1G9JIF7"/>
<keyword evidence="2" id="KW-1185">Reference proteome</keyword>
<sequence>MSVMQYVPMSFRRFVVLLMYATKIHALRTGYKGSV</sequence>
<evidence type="ECO:0000313" key="1">
    <source>
        <dbReference type="EMBL" id="SDL36894.1"/>
    </source>
</evidence>
<evidence type="ECO:0000313" key="2">
    <source>
        <dbReference type="Proteomes" id="UP000198510"/>
    </source>
</evidence>
<proteinExistence type="predicted"/>
<reference evidence="1 2" key="1">
    <citation type="submission" date="2016-10" db="EMBL/GenBank/DDBJ databases">
        <authorList>
            <person name="de Groot N.N."/>
        </authorList>
    </citation>
    <scope>NUCLEOTIDE SEQUENCE [LARGE SCALE GENOMIC DNA]</scope>
    <source>
        <strain evidence="1 2">DSM 25186</strain>
    </source>
</reference>
<dbReference type="STRING" id="1075417.SAMN05421823_105317"/>
<accession>A0A1G9JIF7</accession>